<dbReference type="Pfam" id="PF03706">
    <property type="entry name" value="LPG_synthase_TM"/>
    <property type="match status" value="1"/>
</dbReference>
<dbReference type="AlphaFoldDB" id="A0AAU7K719"/>
<dbReference type="PANTHER" id="PTHR34697">
    <property type="entry name" value="PHOSPHATIDYLGLYCEROL LYSYLTRANSFERASE"/>
    <property type="match status" value="1"/>
</dbReference>
<feature type="transmembrane region" description="Helical" evidence="14">
    <location>
        <begin position="293"/>
        <end position="318"/>
    </location>
</feature>
<evidence type="ECO:0000256" key="9">
    <source>
        <dbReference type="ARBA" id="ARBA00023098"/>
    </source>
</evidence>
<evidence type="ECO:0000256" key="1">
    <source>
        <dbReference type="ARBA" id="ARBA00004651"/>
    </source>
</evidence>
<dbReference type="EMBL" id="CP157485">
    <property type="protein sequence ID" value="XBO48029.1"/>
    <property type="molecule type" value="Genomic_DNA"/>
</dbReference>
<keyword evidence="5" id="KW-1003">Cell membrane</keyword>
<evidence type="ECO:0000256" key="3">
    <source>
        <dbReference type="ARBA" id="ARBA00012014"/>
    </source>
</evidence>
<feature type="transmembrane region" description="Helical" evidence="14">
    <location>
        <begin position="394"/>
        <end position="413"/>
    </location>
</feature>
<sequence length="862" mass="96605">MIKLNHQYFKSRNYYAKEILGFIFILFAIFFFRHQRHELHQIGGILRSSNTLMVVLGIMLTIVYCLCHAIMYRYSFKTIGANINLGEGVKLFLKRNFVSVFLPGGGVTSLAFFSGEIEKSGVSRTRISLASYIYGLVGIFTVFIVTIPVMVYLLFTKQQLNGDLLAFAALSLTIILLIGLSISLLRKGWAYQKLIRFRPDTELILEEIAASNFSSAALIKTILISLFIEFAGIAHLVIAMEALGISGHLDAAVVGYVIATLFLVISPFLKGLGAVELSLVLVLKRYGLDTTQAAAITFLYRLFEFWLPLVFGALSFILNKRNIVLRIWPALMLFTLGIVDIVSVLTPALKGRLDILTNFLPVEALRLSNGLVLLIGVLQLITAAFLLRGMRSAWNIAVLLCILAIGGNLIKGLDYEEALLALTVLVVLLLTRKQYYVKANRNLQNFSLGIALIIFAAVTVYGIVGFYFLDKRHFGIDFSLENAIRSTFDNFILLNSGGLVAKTHFATLFLNSIRLLGAGSILLLVYGSIKPYLFEDRVEEEELEEAKQLLEKYGRSAVDYFKTYSDKLFFFSESRDGFIAYRASGDFAIALEGPVCANQEDVKLGILREFEQFCLQNGLKAAYYRVDGKEIGLYEKLGRKNMIIGQEAIVDLQGFSLEGGARKSLRNALSSIQKKGFVIKTYLPPVKSGILQKVRQVSDDWLISLEREEMVFSQGRFDENELKNQPLLSLENEDEKIVAFLNIIPDYTPGELTYDLIRKTTDAPGGNMDALIVELIAYGKANGYKSLNMGMAPLSGIEKGRDLPEQAVKFAYEKLRMFSHYHGLRDFKQKFSPAWEDRFLVYDTHFDLLRLPSALNAVMKAD</sequence>
<comment type="subcellular location">
    <subcellularLocation>
        <location evidence="1">Cell membrane</location>
        <topology evidence="1">Multi-pass membrane protein</topology>
    </subcellularLocation>
</comment>
<keyword evidence="6" id="KW-0808">Transferase</keyword>
<feature type="transmembrane region" description="Helical" evidence="14">
    <location>
        <begin position="217"/>
        <end position="239"/>
    </location>
</feature>
<gene>
    <name evidence="16" type="ORF">ABEG20_00250</name>
</gene>
<evidence type="ECO:0000256" key="4">
    <source>
        <dbReference type="ARBA" id="ARBA00021546"/>
    </source>
</evidence>
<dbReference type="InterPro" id="IPR016181">
    <property type="entry name" value="Acyl_CoA_acyltransferase"/>
</dbReference>
<evidence type="ECO:0000256" key="8">
    <source>
        <dbReference type="ARBA" id="ARBA00022989"/>
    </source>
</evidence>
<keyword evidence="8 14" id="KW-1133">Transmembrane helix</keyword>
<dbReference type="GO" id="GO:0050071">
    <property type="term" value="F:phosphatidylglycerol lysyltransferase activity"/>
    <property type="evidence" value="ECO:0007669"/>
    <property type="project" value="UniProtKB-EC"/>
</dbReference>
<keyword evidence="10 14" id="KW-0472">Membrane</keyword>
<feature type="transmembrane region" description="Helical" evidence="14">
    <location>
        <begin position="251"/>
        <end position="273"/>
    </location>
</feature>
<dbReference type="EC" id="2.3.2.3" evidence="3"/>
<protein>
    <recommendedName>
        <fullName evidence="4">Phosphatidylglycerol lysyltransferase</fullName>
        <ecNumber evidence="3">2.3.2.3</ecNumber>
    </recommendedName>
    <alternativeName>
        <fullName evidence="12">Lysylphosphatidylglycerol synthase</fullName>
    </alternativeName>
</protein>
<feature type="domain" description="Phosphatidylglycerol lysyltransferase C-terminal" evidence="15">
    <location>
        <begin position="549"/>
        <end position="842"/>
    </location>
</feature>
<evidence type="ECO:0000259" key="15">
    <source>
        <dbReference type="Pfam" id="PF09924"/>
    </source>
</evidence>
<dbReference type="GO" id="GO:0046677">
    <property type="term" value="P:response to antibiotic"/>
    <property type="evidence" value="ECO:0007669"/>
    <property type="project" value="UniProtKB-KW"/>
</dbReference>
<evidence type="ECO:0000256" key="10">
    <source>
        <dbReference type="ARBA" id="ARBA00023136"/>
    </source>
</evidence>
<reference evidence="16" key="1">
    <citation type="submission" date="2024-05" db="EMBL/GenBank/DDBJ databases">
        <authorList>
            <person name="Kim S."/>
            <person name="Heo J."/>
            <person name="Choi H."/>
            <person name="Choi Y."/>
            <person name="Kwon S.-W."/>
            <person name="Kim Y."/>
        </authorList>
    </citation>
    <scope>NUCLEOTIDE SEQUENCE</scope>
    <source>
        <strain evidence="16">KACC 23697</strain>
    </source>
</reference>
<evidence type="ECO:0000256" key="7">
    <source>
        <dbReference type="ARBA" id="ARBA00022692"/>
    </source>
</evidence>
<keyword evidence="11" id="KW-0046">Antibiotic resistance</keyword>
<feature type="transmembrane region" description="Helical" evidence="14">
    <location>
        <begin position="369"/>
        <end position="387"/>
    </location>
</feature>
<dbReference type="GO" id="GO:0006629">
    <property type="term" value="P:lipid metabolic process"/>
    <property type="evidence" value="ECO:0007669"/>
    <property type="project" value="UniProtKB-KW"/>
</dbReference>
<accession>A0AAU7K719</accession>
<dbReference type="InterPro" id="IPR024320">
    <property type="entry name" value="LPG_synthase_C"/>
</dbReference>
<feature type="transmembrane region" description="Helical" evidence="14">
    <location>
        <begin position="419"/>
        <end position="436"/>
    </location>
</feature>
<proteinExistence type="inferred from homology"/>
<dbReference type="GO" id="GO:0005886">
    <property type="term" value="C:plasma membrane"/>
    <property type="evidence" value="ECO:0007669"/>
    <property type="project" value="UniProtKB-SubCell"/>
</dbReference>
<keyword evidence="7 14" id="KW-0812">Transmembrane</keyword>
<feature type="transmembrane region" description="Helical" evidence="14">
    <location>
        <begin position="164"/>
        <end position="185"/>
    </location>
</feature>
<evidence type="ECO:0000256" key="2">
    <source>
        <dbReference type="ARBA" id="ARBA00008627"/>
    </source>
</evidence>
<feature type="transmembrane region" description="Helical" evidence="14">
    <location>
        <begin position="133"/>
        <end position="155"/>
    </location>
</feature>
<feature type="transmembrane region" description="Helical" evidence="14">
    <location>
        <begin position="330"/>
        <end position="349"/>
    </location>
</feature>
<dbReference type="InterPro" id="IPR022791">
    <property type="entry name" value="L-PG_synthase/AglD"/>
</dbReference>
<comment type="catalytic activity">
    <reaction evidence="13">
        <text>L-lysyl-tRNA(Lys) + a 1,2-diacyl-sn-glycero-3-phospho-(1'-sn-glycerol) = a 1,2-diacyl-sn-glycero-3-phospho-1'-(3'-O-L-lysyl)-sn-glycerol + tRNA(Lys)</text>
        <dbReference type="Rhea" id="RHEA:10668"/>
        <dbReference type="Rhea" id="RHEA-COMP:9696"/>
        <dbReference type="Rhea" id="RHEA-COMP:9697"/>
        <dbReference type="ChEBI" id="CHEBI:64716"/>
        <dbReference type="ChEBI" id="CHEBI:75792"/>
        <dbReference type="ChEBI" id="CHEBI:78442"/>
        <dbReference type="ChEBI" id="CHEBI:78529"/>
        <dbReference type="EC" id="2.3.2.3"/>
    </reaction>
</comment>
<dbReference type="PANTHER" id="PTHR34697:SF2">
    <property type="entry name" value="PHOSPHATIDYLGLYCEROL LYSYLTRANSFERASE"/>
    <property type="match status" value="1"/>
</dbReference>
<comment type="similarity">
    <text evidence="2">Belongs to the LPG synthase family.</text>
</comment>
<evidence type="ECO:0000256" key="6">
    <source>
        <dbReference type="ARBA" id="ARBA00022679"/>
    </source>
</evidence>
<dbReference type="SUPFAM" id="SSF55729">
    <property type="entry name" value="Acyl-CoA N-acyltransferases (Nat)"/>
    <property type="match status" value="1"/>
</dbReference>
<feature type="transmembrane region" description="Helical" evidence="14">
    <location>
        <begin position="52"/>
        <end position="72"/>
    </location>
</feature>
<dbReference type="Pfam" id="PF09924">
    <property type="entry name" value="LPG_synthase_C"/>
    <property type="match status" value="1"/>
</dbReference>
<organism evidence="16">
    <name type="scientific">Pedobacter sp. KACC 23697</name>
    <dbReference type="NCBI Taxonomy" id="3149230"/>
    <lineage>
        <taxon>Bacteria</taxon>
        <taxon>Pseudomonadati</taxon>
        <taxon>Bacteroidota</taxon>
        <taxon>Sphingobacteriia</taxon>
        <taxon>Sphingobacteriales</taxon>
        <taxon>Sphingobacteriaceae</taxon>
        <taxon>Pedobacter</taxon>
    </lineage>
</organism>
<evidence type="ECO:0000256" key="14">
    <source>
        <dbReference type="SAM" id="Phobius"/>
    </source>
</evidence>
<feature type="transmembrane region" description="Helical" evidence="14">
    <location>
        <begin position="448"/>
        <end position="469"/>
    </location>
</feature>
<dbReference type="GO" id="GO:0055091">
    <property type="term" value="P:phospholipid homeostasis"/>
    <property type="evidence" value="ECO:0007669"/>
    <property type="project" value="TreeGrafter"/>
</dbReference>
<dbReference type="InterPro" id="IPR051211">
    <property type="entry name" value="PG_lysyltransferase"/>
</dbReference>
<dbReference type="RefSeq" id="WP_406825418.1">
    <property type="nucleotide sequence ID" value="NZ_CP157485.1"/>
</dbReference>
<keyword evidence="9" id="KW-0443">Lipid metabolism</keyword>
<feature type="transmembrane region" description="Helical" evidence="14">
    <location>
        <begin position="14"/>
        <end position="32"/>
    </location>
</feature>
<name>A0AAU7K719_9SPHI</name>
<evidence type="ECO:0000256" key="13">
    <source>
        <dbReference type="ARBA" id="ARBA00047540"/>
    </source>
</evidence>
<evidence type="ECO:0000313" key="16">
    <source>
        <dbReference type="EMBL" id="XBO48029.1"/>
    </source>
</evidence>
<evidence type="ECO:0000256" key="11">
    <source>
        <dbReference type="ARBA" id="ARBA00023251"/>
    </source>
</evidence>
<feature type="transmembrane region" description="Helical" evidence="14">
    <location>
        <begin position="93"/>
        <end position="113"/>
    </location>
</feature>
<evidence type="ECO:0000256" key="5">
    <source>
        <dbReference type="ARBA" id="ARBA00022475"/>
    </source>
</evidence>
<evidence type="ECO:0000256" key="12">
    <source>
        <dbReference type="ARBA" id="ARBA00031899"/>
    </source>
</evidence>